<sequence>MFPSTSPSIPSAGKRFDSLNATQRRAPTNNVLSKSRPGNEFGRNNAQGSTRKVFIAKDEGFFMSVEDELHDLRRVHAHGQEDDLRMALDRCMGRVGELVGLLAAAYLALTDVRVELDVTRSNLQMITANNDMLEDALKSMSNKHGTDPRDVGSVGWRRSGPNPNSTAVTPSSSSTHINTISNDLTRPMNGEAPTTGTSPPSSPPLPASESTTQPMAIPPAPTPQPAPAPQESRFFKFRFNSTSSSSTNNSRPQTPVVGNDTASPTIGNLTGRHRTESSSSVSLLAGGGSIAGGPDDLANANSLDDLRRDIEALKTQMARDKADLEKLKAELDVEKARREKEEEKVGKAKKEKEELEAELESLSQALFEEANNMVATERKLRAETESKLQRQHQDLKEELREARAQREALRSALQVVESEMDVLRMGLGGRDLDGGGADNVNPVLRSNVPQPLNIPEPDESSDEGYLPESEYSALPQTASTMSTMSILSAMSSMSAVHGMPGIPSQPELQAQSEPSSMHPHPNNSESHSEEESHPHPRSRSRSSSQRGIKSPPSSRPGSRTSRRSVYSEFAGYSRPNSVVIPSKNDGGTEGDPSHGDVSQVKESPPTPSASGSVLTPATPTVKRSEPGQFSSVEDQLAHGITHSNIMTNKLQTSSSFTTQSHSTLDSALDTARAISRSPSPVASSHQPPQSQPPSHSPVSDSHEPSSFLPPLDSKSSDSTHSRLAQAVNVDQEDEEWDNDTSRRTEDLKAEEDVSKFASTSSPVPTTTSTMNFIPGMEEKSPWAD</sequence>
<keyword evidence="2" id="KW-1185">Reference proteome</keyword>
<proteinExistence type="predicted"/>
<name>A0ACC1TV22_9AGAR</name>
<protein>
    <submittedName>
        <fullName evidence="1">Uncharacterized protein</fullName>
    </submittedName>
</protein>
<evidence type="ECO:0000313" key="2">
    <source>
        <dbReference type="Proteomes" id="UP001163835"/>
    </source>
</evidence>
<organism evidence="1 2">
    <name type="scientific">Lentinula aff. lateritia</name>
    <dbReference type="NCBI Taxonomy" id="2804960"/>
    <lineage>
        <taxon>Eukaryota</taxon>
        <taxon>Fungi</taxon>
        <taxon>Dikarya</taxon>
        <taxon>Basidiomycota</taxon>
        <taxon>Agaricomycotina</taxon>
        <taxon>Agaricomycetes</taxon>
        <taxon>Agaricomycetidae</taxon>
        <taxon>Agaricales</taxon>
        <taxon>Marasmiineae</taxon>
        <taxon>Omphalotaceae</taxon>
        <taxon>Lentinula</taxon>
    </lineage>
</organism>
<dbReference type="EMBL" id="MU795222">
    <property type="protein sequence ID" value="KAJ3808447.1"/>
    <property type="molecule type" value="Genomic_DNA"/>
</dbReference>
<accession>A0ACC1TV22</accession>
<dbReference type="Proteomes" id="UP001163835">
    <property type="component" value="Unassembled WGS sequence"/>
</dbReference>
<comment type="caution">
    <text evidence="1">The sequence shown here is derived from an EMBL/GenBank/DDBJ whole genome shotgun (WGS) entry which is preliminary data.</text>
</comment>
<gene>
    <name evidence="1" type="ORF">F5876DRAFT_78728</name>
</gene>
<reference evidence="1" key="1">
    <citation type="submission" date="2022-09" db="EMBL/GenBank/DDBJ databases">
        <title>A Global Phylogenomic Analysis of the Shiitake Genus Lentinula.</title>
        <authorList>
            <consortium name="DOE Joint Genome Institute"/>
            <person name="Sierra-Patev S."/>
            <person name="Min B."/>
            <person name="Naranjo-Ortiz M."/>
            <person name="Looney B."/>
            <person name="Konkel Z."/>
            <person name="Slot J.C."/>
            <person name="Sakamoto Y."/>
            <person name="Steenwyk J.L."/>
            <person name="Rokas A."/>
            <person name="Carro J."/>
            <person name="Camarero S."/>
            <person name="Ferreira P."/>
            <person name="Molpeceres G."/>
            <person name="Ruiz-Duenas F.J."/>
            <person name="Serrano A."/>
            <person name="Henrissat B."/>
            <person name="Drula E."/>
            <person name="Hughes K.W."/>
            <person name="Mata J.L."/>
            <person name="Ishikawa N.K."/>
            <person name="Vargas-Isla R."/>
            <person name="Ushijima S."/>
            <person name="Smith C.A."/>
            <person name="Ahrendt S."/>
            <person name="Andreopoulos W."/>
            <person name="He G."/>
            <person name="Labutti K."/>
            <person name="Lipzen A."/>
            <person name="Ng V."/>
            <person name="Riley R."/>
            <person name="Sandor L."/>
            <person name="Barry K."/>
            <person name="Martinez A.T."/>
            <person name="Xiao Y."/>
            <person name="Gibbons J.G."/>
            <person name="Terashima K."/>
            <person name="Grigoriev I.V."/>
            <person name="Hibbett D.S."/>
        </authorList>
    </citation>
    <scope>NUCLEOTIDE SEQUENCE</scope>
    <source>
        <strain evidence="1">TMI1499</strain>
    </source>
</reference>
<evidence type="ECO:0000313" key="1">
    <source>
        <dbReference type="EMBL" id="KAJ3808447.1"/>
    </source>
</evidence>